<comment type="caution">
    <text evidence="2">The sequence shown here is derived from an EMBL/GenBank/DDBJ whole genome shotgun (WGS) entry which is preliminary data.</text>
</comment>
<dbReference type="RefSeq" id="WP_088076840.1">
    <property type="nucleotide sequence ID" value="NZ_JAHQCR010000070.1"/>
</dbReference>
<accession>A0ABS6JX37</accession>
<dbReference type="Pfam" id="PF08937">
    <property type="entry name" value="ThsB_TIR"/>
    <property type="match status" value="1"/>
</dbReference>
<dbReference type="InterPro" id="IPR015032">
    <property type="entry name" value="ThsB__TIR-like_domain"/>
</dbReference>
<name>A0ABS6JX37_9BACI</name>
<dbReference type="EMBL" id="JAHQCR010000070">
    <property type="protein sequence ID" value="MBU9723148.1"/>
    <property type="molecule type" value="Genomic_DNA"/>
</dbReference>
<evidence type="ECO:0000313" key="3">
    <source>
        <dbReference type="Proteomes" id="UP000790580"/>
    </source>
</evidence>
<sequence>MAYRNKTYVCFDADEDIRYYRLMLAWKEKDPEKFNFHNAHDLYPMRKSKLEDNDEPYIKRKLTERFNNSKCFILLVGEKTKNLYKYVRWEIEVAKKLDIPIIIVNLNKKNRRDRNLCPPIVREHLAIHIPYGKEPIAYAMKNWPSQHQTHRLKKEDGAYYYSTYD</sequence>
<dbReference type="Proteomes" id="UP000790580">
    <property type="component" value="Unassembled WGS sequence"/>
</dbReference>
<proteinExistence type="predicted"/>
<organism evidence="2 3">
    <name type="scientific">Evansella alkalicola</name>
    <dbReference type="NCBI Taxonomy" id="745819"/>
    <lineage>
        <taxon>Bacteria</taxon>
        <taxon>Bacillati</taxon>
        <taxon>Bacillota</taxon>
        <taxon>Bacilli</taxon>
        <taxon>Bacillales</taxon>
        <taxon>Bacillaceae</taxon>
        <taxon>Evansella</taxon>
    </lineage>
</organism>
<gene>
    <name evidence="2" type="ORF">KS407_17145</name>
</gene>
<evidence type="ECO:0000259" key="1">
    <source>
        <dbReference type="Pfam" id="PF08937"/>
    </source>
</evidence>
<keyword evidence="3" id="KW-1185">Reference proteome</keyword>
<protein>
    <submittedName>
        <fullName evidence="2">TIR domain-containing protein</fullName>
    </submittedName>
</protein>
<feature type="domain" description="Thoeris protein ThsB TIR-like" evidence="1">
    <location>
        <begin position="8"/>
        <end position="110"/>
    </location>
</feature>
<evidence type="ECO:0000313" key="2">
    <source>
        <dbReference type="EMBL" id="MBU9723148.1"/>
    </source>
</evidence>
<reference evidence="2 3" key="1">
    <citation type="submission" date="2021-06" db="EMBL/GenBank/DDBJ databases">
        <title>Bacillus sp. RD4P76, an endophyte from a halophyte.</title>
        <authorList>
            <person name="Sun J.-Q."/>
        </authorList>
    </citation>
    <scope>NUCLEOTIDE SEQUENCE [LARGE SCALE GENOMIC DNA]</scope>
    <source>
        <strain evidence="2 3">JCM 17098</strain>
    </source>
</reference>
<dbReference type="Gene3D" id="3.40.50.11200">
    <property type="match status" value="1"/>
</dbReference>